<evidence type="ECO:0000256" key="4">
    <source>
        <dbReference type="ARBA" id="ARBA00022692"/>
    </source>
</evidence>
<dbReference type="CDD" id="cd23509">
    <property type="entry name" value="Gnk2-like"/>
    <property type="match status" value="2"/>
</dbReference>
<dbReference type="PANTHER" id="PTHR27002:SF1050">
    <property type="entry name" value="CYSTEINE-RICH RECEPTOR-LIKE PROTEIN KINASE 5"/>
    <property type="match status" value="1"/>
</dbReference>
<evidence type="ECO:0000256" key="7">
    <source>
        <dbReference type="ARBA" id="ARBA00022741"/>
    </source>
</evidence>
<sequence>MIPLHRISKTILLILLAHILFKYVYVNAQVTYVLNSCDYSSNYTQNSAYNANLNLLLPTLPSQASLKSFYSTTTGEGVDKVYALFLCRGDITLQVCHDCIYDAAQNITQQCPLQKVAVIYYEECLLRYSNNSIVGILNEQDEDGVHWSSSDTVTNITDFNQKLSATMKGLFREAAYGAETPTYAMGQADINFFQTVYCFVQCTPDITGSDCNKCLDAALGYIPTCCNGRQWFMIFYPSCQLRYDLKQFYTGRLLNGQEIAVKRLSKNSGQGDTEFKTEVCLVANLQHRNLVRLLGFCLEGDEKLLIYEFIPNTSLDRFLFGQFSAKSDVFSFGVILLEIVSGKKNSCFYHLERKEDLIHYAWKLWNEGKAIQLLDPSLQNDFSRGDVIRYIHIGLLCIQDDAADRPTMASVVLMLNSHSITLPFPSAPSLYSSRIKISATEVNFETTESTSKFEISPSPSNPLHPSKDQITDSHPR</sequence>
<keyword evidence="2" id="KW-0723">Serine/threonine-protein kinase</keyword>
<gene>
    <name evidence="16" type="ORF">RJ641_002012</name>
</gene>
<dbReference type="Pfam" id="PF01657">
    <property type="entry name" value="Stress-antifung"/>
    <property type="match status" value="2"/>
</dbReference>
<keyword evidence="4" id="KW-0812">Transmembrane</keyword>
<evidence type="ECO:0000256" key="14">
    <source>
        <dbReference type="SAM" id="SignalP"/>
    </source>
</evidence>
<dbReference type="AlphaFoldDB" id="A0AAN8ZFW0"/>
<evidence type="ECO:0000256" key="6">
    <source>
        <dbReference type="ARBA" id="ARBA00022737"/>
    </source>
</evidence>
<dbReference type="FunFam" id="3.30.430.20:FF:000003">
    <property type="entry name" value="Cysteine-rich RLK (RECEPTOR-like protein kinase) 10"/>
    <property type="match status" value="1"/>
</dbReference>
<dbReference type="FunFam" id="3.30.200.20:FF:000924">
    <property type="entry name" value="Uncharacterized protein"/>
    <property type="match status" value="1"/>
</dbReference>
<dbReference type="FunFam" id="3.30.430.20:FF:000002">
    <property type="entry name" value="Cysteine-rich receptor-like protein kinase 10"/>
    <property type="match status" value="1"/>
</dbReference>
<dbReference type="Gene3D" id="3.30.430.20">
    <property type="entry name" value="Gnk2 domain, C-X8-C-X2-C motif"/>
    <property type="match status" value="2"/>
</dbReference>
<evidence type="ECO:0000256" key="11">
    <source>
        <dbReference type="ARBA" id="ARBA00023136"/>
    </source>
</evidence>
<dbReference type="GO" id="GO:0005886">
    <property type="term" value="C:plasma membrane"/>
    <property type="evidence" value="ECO:0007669"/>
    <property type="project" value="TreeGrafter"/>
</dbReference>
<evidence type="ECO:0000259" key="15">
    <source>
        <dbReference type="PROSITE" id="PS51473"/>
    </source>
</evidence>
<feature type="signal peptide" evidence="14">
    <location>
        <begin position="1"/>
        <end position="28"/>
    </location>
</feature>
<keyword evidence="5 14" id="KW-0732">Signal</keyword>
<feature type="chain" id="PRO_5042871234" evidence="14">
    <location>
        <begin position="29"/>
        <end position="476"/>
    </location>
</feature>
<evidence type="ECO:0000313" key="17">
    <source>
        <dbReference type="Proteomes" id="UP001370490"/>
    </source>
</evidence>
<feature type="domain" description="Gnk2-homologous" evidence="15">
    <location>
        <begin position="31"/>
        <end position="133"/>
    </location>
</feature>
<keyword evidence="17" id="KW-1185">Reference proteome</keyword>
<evidence type="ECO:0000256" key="3">
    <source>
        <dbReference type="ARBA" id="ARBA00022679"/>
    </source>
</evidence>
<dbReference type="Proteomes" id="UP001370490">
    <property type="component" value="Unassembled WGS sequence"/>
</dbReference>
<feature type="compositionally biased region" description="Polar residues" evidence="13">
    <location>
        <begin position="448"/>
        <end position="463"/>
    </location>
</feature>
<organism evidence="16 17">
    <name type="scientific">Dillenia turbinata</name>
    <dbReference type="NCBI Taxonomy" id="194707"/>
    <lineage>
        <taxon>Eukaryota</taxon>
        <taxon>Viridiplantae</taxon>
        <taxon>Streptophyta</taxon>
        <taxon>Embryophyta</taxon>
        <taxon>Tracheophyta</taxon>
        <taxon>Spermatophyta</taxon>
        <taxon>Magnoliopsida</taxon>
        <taxon>eudicotyledons</taxon>
        <taxon>Gunneridae</taxon>
        <taxon>Pentapetalae</taxon>
        <taxon>Dilleniales</taxon>
        <taxon>Dilleniaceae</taxon>
        <taxon>Dillenia</taxon>
    </lineage>
</organism>
<dbReference type="PANTHER" id="PTHR27002">
    <property type="entry name" value="RECEPTOR-LIKE SERINE/THREONINE-PROTEIN KINASE SD1-8"/>
    <property type="match status" value="1"/>
</dbReference>
<keyword evidence="11" id="KW-0472">Membrane</keyword>
<keyword evidence="9" id="KW-0067">ATP-binding</keyword>
<dbReference type="SUPFAM" id="SSF56112">
    <property type="entry name" value="Protein kinase-like (PK-like)"/>
    <property type="match status" value="1"/>
</dbReference>
<keyword evidence="8" id="KW-0418">Kinase</keyword>
<dbReference type="InterPro" id="IPR002902">
    <property type="entry name" value="GNK2"/>
</dbReference>
<dbReference type="InterPro" id="IPR001245">
    <property type="entry name" value="Ser-Thr/Tyr_kinase_cat_dom"/>
</dbReference>
<comment type="caution">
    <text evidence="16">The sequence shown here is derived from an EMBL/GenBank/DDBJ whole genome shotgun (WGS) entry which is preliminary data.</text>
</comment>
<dbReference type="PROSITE" id="PS51473">
    <property type="entry name" value="GNK2"/>
    <property type="match status" value="2"/>
</dbReference>
<keyword evidence="7" id="KW-0547">Nucleotide-binding</keyword>
<feature type="region of interest" description="Disordered" evidence="13">
    <location>
        <begin position="448"/>
        <end position="476"/>
    </location>
</feature>
<dbReference type="EMBL" id="JBAMMX010000010">
    <property type="protein sequence ID" value="KAK6932388.1"/>
    <property type="molecule type" value="Genomic_DNA"/>
</dbReference>
<evidence type="ECO:0000256" key="1">
    <source>
        <dbReference type="ARBA" id="ARBA00004167"/>
    </source>
</evidence>
<dbReference type="Pfam" id="PF07714">
    <property type="entry name" value="PK_Tyr_Ser-Thr"/>
    <property type="match status" value="1"/>
</dbReference>
<dbReference type="InterPro" id="IPR011009">
    <property type="entry name" value="Kinase-like_dom_sf"/>
</dbReference>
<evidence type="ECO:0000256" key="10">
    <source>
        <dbReference type="ARBA" id="ARBA00022989"/>
    </source>
</evidence>
<feature type="compositionally biased region" description="Basic and acidic residues" evidence="13">
    <location>
        <begin position="465"/>
        <end position="476"/>
    </location>
</feature>
<evidence type="ECO:0000256" key="2">
    <source>
        <dbReference type="ARBA" id="ARBA00022527"/>
    </source>
</evidence>
<evidence type="ECO:0000256" key="8">
    <source>
        <dbReference type="ARBA" id="ARBA00022777"/>
    </source>
</evidence>
<proteinExistence type="predicted"/>
<dbReference type="Gene3D" id="1.10.510.10">
    <property type="entry name" value="Transferase(Phosphotransferase) domain 1"/>
    <property type="match status" value="1"/>
</dbReference>
<evidence type="ECO:0000256" key="12">
    <source>
        <dbReference type="ARBA" id="ARBA00023170"/>
    </source>
</evidence>
<feature type="domain" description="Gnk2-homologous" evidence="15">
    <location>
        <begin position="141"/>
        <end position="248"/>
    </location>
</feature>
<evidence type="ECO:0000313" key="16">
    <source>
        <dbReference type="EMBL" id="KAK6932388.1"/>
    </source>
</evidence>
<comment type="subcellular location">
    <subcellularLocation>
        <location evidence="1">Membrane</location>
        <topology evidence="1">Single-pass membrane protein</topology>
    </subcellularLocation>
</comment>
<evidence type="ECO:0000256" key="13">
    <source>
        <dbReference type="SAM" id="MobiDB-lite"/>
    </source>
</evidence>
<dbReference type="GO" id="GO:0005524">
    <property type="term" value="F:ATP binding"/>
    <property type="evidence" value="ECO:0007669"/>
    <property type="project" value="UniProtKB-KW"/>
</dbReference>
<protein>
    <submittedName>
        <fullName evidence="16">Gnk2-homologous domain</fullName>
    </submittedName>
</protein>
<dbReference type="InterPro" id="IPR038408">
    <property type="entry name" value="GNK2_sf"/>
</dbReference>
<evidence type="ECO:0000256" key="9">
    <source>
        <dbReference type="ARBA" id="ARBA00022840"/>
    </source>
</evidence>
<accession>A0AAN8ZFW0</accession>
<evidence type="ECO:0000256" key="5">
    <source>
        <dbReference type="ARBA" id="ARBA00022729"/>
    </source>
</evidence>
<keyword evidence="12" id="KW-0675">Receptor</keyword>
<dbReference type="Gene3D" id="3.30.200.20">
    <property type="entry name" value="Phosphorylase Kinase, domain 1"/>
    <property type="match status" value="1"/>
</dbReference>
<keyword evidence="3" id="KW-0808">Transferase</keyword>
<dbReference type="GO" id="GO:0004674">
    <property type="term" value="F:protein serine/threonine kinase activity"/>
    <property type="evidence" value="ECO:0007669"/>
    <property type="project" value="UniProtKB-KW"/>
</dbReference>
<keyword evidence="6" id="KW-0677">Repeat</keyword>
<name>A0AAN8ZFW0_9MAGN</name>
<reference evidence="16 17" key="1">
    <citation type="submission" date="2023-12" db="EMBL/GenBank/DDBJ databases">
        <title>A high-quality genome assembly for Dillenia turbinata (Dilleniales).</title>
        <authorList>
            <person name="Chanderbali A."/>
        </authorList>
    </citation>
    <scope>NUCLEOTIDE SEQUENCE [LARGE SCALE GENOMIC DNA]</scope>
    <source>
        <strain evidence="16">LSX21</strain>
        <tissue evidence="16">Leaf</tissue>
    </source>
</reference>
<keyword evidence="10" id="KW-1133">Transmembrane helix</keyword>